<dbReference type="AlphaFoldDB" id="A0A1U7DFD2"/>
<proteinExistence type="predicted"/>
<keyword evidence="3" id="KW-1185">Reference proteome</keyword>
<name>A0A1U7DFD2_9RHOB</name>
<evidence type="ECO:0000256" key="1">
    <source>
        <dbReference type="SAM" id="MobiDB-lite"/>
    </source>
</evidence>
<evidence type="ECO:0000313" key="2">
    <source>
        <dbReference type="EMBL" id="APX88588.1"/>
    </source>
</evidence>
<gene>
    <name evidence="2" type="ORF">BV394_01635</name>
</gene>
<accession>A0A2M9DGM1</accession>
<dbReference type="InterPro" id="IPR036629">
    <property type="entry name" value="YjbJ_sf"/>
</dbReference>
<feature type="compositionally biased region" description="Basic and acidic residues" evidence="1">
    <location>
        <begin position="72"/>
        <end position="90"/>
    </location>
</feature>
<accession>A0A1U7DFD2</accession>
<dbReference type="Proteomes" id="UP000187266">
    <property type="component" value="Chromosome"/>
</dbReference>
<dbReference type="RefSeq" id="WP_076978613.1">
    <property type="nucleotide sequence ID" value="NZ_CP019124.1"/>
</dbReference>
<sequence length="114" mass="12956">MDWTLVKDNWPAFIEVITARWPRTTQNDLIGIDGDRAQFTRYLAEKHALTPTEAEEEIGLWLEGPIPVDVATDEHHDNQSITESGRHIPEGEDVYSDDREFGDDNVAEPPLGRD</sequence>
<organism evidence="2 3">
    <name type="scientific">Brevirhabdus pacifica</name>
    <dbReference type="NCBI Taxonomy" id="1267768"/>
    <lineage>
        <taxon>Bacteria</taxon>
        <taxon>Pseudomonadati</taxon>
        <taxon>Pseudomonadota</taxon>
        <taxon>Alphaproteobacteria</taxon>
        <taxon>Rhodobacterales</taxon>
        <taxon>Paracoccaceae</taxon>
        <taxon>Brevirhabdus</taxon>
    </lineage>
</organism>
<reference evidence="2 3" key="1">
    <citation type="submission" date="2017-01" db="EMBL/GenBank/DDBJ databases">
        <title>Genomic analysis of Xuhuaishuia manganoxidans DY6-4.</title>
        <authorList>
            <person name="Wang X."/>
        </authorList>
    </citation>
    <scope>NUCLEOTIDE SEQUENCE [LARGE SCALE GENOMIC DNA]</scope>
    <source>
        <strain evidence="2 3">DY6-4</strain>
    </source>
</reference>
<feature type="region of interest" description="Disordered" evidence="1">
    <location>
        <begin position="70"/>
        <end position="114"/>
    </location>
</feature>
<protein>
    <submittedName>
        <fullName evidence="2">Uncharacterized protein</fullName>
    </submittedName>
</protein>
<dbReference type="STRING" id="1267768.BV394_01635"/>
<dbReference type="OrthoDB" id="7651547at2"/>
<evidence type="ECO:0000313" key="3">
    <source>
        <dbReference type="Proteomes" id="UP000187266"/>
    </source>
</evidence>
<dbReference type="Gene3D" id="1.10.1470.10">
    <property type="entry name" value="YjbJ"/>
    <property type="match status" value="1"/>
</dbReference>
<feature type="compositionally biased region" description="Acidic residues" evidence="1">
    <location>
        <begin position="91"/>
        <end position="106"/>
    </location>
</feature>
<dbReference type="EMBL" id="CP019124">
    <property type="protein sequence ID" value="APX88588.1"/>
    <property type="molecule type" value="Genomic_DNA"/>
</dbReference>